<evidence type="ECO:0000256" key="6">
    <source>
        <dbReference type="ARBA" id="ARBA00035292"/>
    </source>
</evidence>
<accession>A0A9D1IGM0</accession>
<dbReference type="Pfam" id="PF03948">
    <property type="entry name" value="Ribosomal_L9_C"/>
    <property type="match status" value="1"/>
</dbReference>
<dbReference type="GO" id="GO:0003735">
    <property type="term" value="F:structural constituent of ribosome"/>
    <property type="evidence" value="ECO:0007669"/>
    <property type="project" value="InterPro"/>
</dbReference>
<feature type="domain" description="Ribosomal protein L9" evidence="8">
    <location>
        <begin position="13"/>
        <end position="40"/>
    </location>
</feature>
<keyword evidence="5 7" id="KW-0687">Ribonucleoprotein</keyword>
<evidence type="ECO:0000256" key="2">
    <source>
        <dbReference type="ARBA" id="ARBA00022730"/>
    </source>
</evidence>
<dbReference type="PANTHER" id="PTHR21368">
    <property type="entry name" value="50S RIBOSOMAL PROTEIN L9"/>
    <property type="match status" value="1"/>
</dbReference>
<dbReference type="InterPro" id="IPR020594">
    <property type="entry name" value="Ribosomal_bL9_bac/chp"/>
</dbReference>
<comment type="similarity">
    <text evidence="1 7">Belongs to the bacterial ribosomal protein bL9 family.</text>
</comment>
<dbReference type="Proteomes" id="UP000824071">
    <property type="component" value="Unassembled WGS sequence"/>
</dbReference>
<reference evidence="9" key="1">
    <citation type="submission" date="2020-10" db="EMBL/GenBank/DDBJ databases">
        <authorList>
            <person name="Gilroy R."/>
        </authorList>
    </citation>
    <scope>NUCLEOTIDE SEQUENCE</scope>
    <source>
        <strain evidence="9">ChiGjej1B1-19959</strain>
    </source>
</reference>
<dbReference type="SUPFAM" id="SSF55653">
    <property type="entry name" value="Ribosomal protein L9 C-domain"/>
    <property type="match status" value="1"/>
</dbReference>
<keyword evidence="2 7" id="KW-0699">rRNA-binding</keyword>
<evidence type="ECO:0000256" key="3">
    <source>
        <dbReference type="ARBA" id="ARBA00022884"/>
    </source>
</evidence>
<evidence type="ECO:0000313" key="9">
    <source>
        <dbReference type="EMBL" id="HIU35674.1"/>
    </source>
</evidence>
<evidence type="ECO:0000256" key="7">
    <source>
        <dbReference type="HAMAP-Rule" id="MF_00503"/>
    </source>
</evidence>
<dbReference type="InterPro" id="IPR009027">
    <property type="entry name" value="Ribosomal_bL9/RNase_H1_N"/>
</dbReference>
<dbReference type="Pfam" id="PF01281">
    <property type="entry name" value="Ribosomal_L9_N"/>
    <property type="match status" value="1"/>
</dbReference>
<dbReference type="Gene3D" id="3.10.430.100">
    <property type="entry name" value="Ribosomal protein L9, C-terminal domain"/>
    <property type="match status" value="1"/>
</dbReference>
<dbReference type="GO" id="GO:0005840">
    <property type="term" value="C:ribosome"/>
    <property type="evidence" value="ECO:0007669"/>
    <property type="project" value="UniProtKB-KW"/>
</dbReference>
<dbReference type="NCBIfam" id="TIGR00158">
    <property type="entry name" value="L9"/>
    <property type="match status" value="1"/>
</dbReference>
<dbReference type="InterPro" id="IPR020069">
    <property type="entry name" value="Ribosomal_bL9_C"/>
</dbReference>
<dbReference type="AlphaFoldDB" id="A0A9D1IGM0"/>
<name>A0A9D1IGM0_9FIRM</name>
<dbReference type="InterPro" id="IPR036935">
    <property type="entry name" value="Ribosomal_bL9_N_sf"/>
</dbReference>
<gene>
    <name evidence="7" type="primary">rplI</name>
    <name evidence="9" type="ORF">IAC53_03595</name>
</gene>
<keyword evidence="3 7" id="KW-0694">RNA-binding</keyword>
<dbReference type="InterPro" id="IPR000244">
    <property type="entry name" value="Ribosomal_bL9"/>
</dbReference>
<evidence type="ECO:0000256" key="5">
    <source>
        <dbReference type="ARBA" id="ARBA00023274"/>
    </source>
</evidence>
<organism evidence="9 10">
    <name type="scientific">Candidatus Fimenecus excrementigallinarum</name>
    <dbReference type="NCBI Taxonomy" id="2840816"/>
    <lineage>
        <taxon>Bacteria</taxon>
        <taxon>Bacillati</taxon>
        <taxon>Bacillota</taxon>
        <taxon>Clostridia</taxon>
        <taxon>Candidatus Fimenecus</taxon>
    </lineage>
</organism>
<evidence type="ECO:0000256" key="1">
    <source>
        <dbReference type="ARBA" id="ARBA00010605"/>
    </source>
</evidence>
<evidence type="ECO:0000259" key="8">
    <source>
        <dbReference type="PROSITE" id="PS00651"/>
    </source>
</evidence>
<evidence type="ECO:0000256" key="4">
    <source>
        <dbReference type="ARBA" id="ARBA00022980"/>
    </source>
</evidence>
<dbReference type="GO" id="GO:0019843">
    <property type="term" value="F:rRNA binding"/>
    <property type="evidence" value="ECO:0007669"/>
    <property type="project" value="UniProtKB-UniRule"/>
</dbReference>
<comment type="caution">
    <text evidence="9">The sequence shown here is derived from an EMBL/GenBank/DDBJ whole genome shotgun (WGS) entry which is preliminary data.</text>
</comment>
<dbReference type="GO" id="GO:0006412">
    <property type="term" value="P:translation"/>
    <property type="evidence" value="ECO:0007669"/>
    <property type="project" value="UniProtKB-UniRule"/>
</dbReference>
<dbReference type="PROSITE" id="PS00651">
    <property type="entry name" value="RIBOSOMAL_L9"/>
    <property type="match status" value="1"/>
</dbReference>
<dbReference type="Gene3D" id="3.40.5.10">
    <property type="entry name" value="Ribosomal protein L9, N-terminal domain"/>
    <property type="match status" value="1"/>
</dbReference>
<protein>
    <recommendedName>
        <fullName evidence="6 7">Large ribosomal subunit protein bL9</fullName>
    </recommendedName>
</protein>
<sequence>MEVILKKDVKGLGKAGEKVKASDGYARNFLFPKGLAVEANAQTLTEYKNSEASKQHRVDMEVAAAKDAQAKLSGKSVRLTAKAGQNGRLFGSVTAKDIAAAIAEQLGVTVEKRKISIADIKNFGTYTAEVKLYPGIAAKLSVEVGE</sequence>
<reference evidence="9" key="2">
    <citation type="journal article" date="2021" name="PeerJ">
        <title>Extensive microbial diversity within the chicken gut microbiome revealed by metagenomics and culture.</title>
        <authorList>
            <person name="Gilroy R."/>
            <person name="Ravi A."/>
            <person name="Getino M."/>
            <person name="Pursley I."/>
            <person name="Horton D.L."/>
            <person name="Alikhan N.F."/>
            <person name="Baker D."/>
            <person name="Gharbi K."/>
            <person name="Hall N."/>
            <person name="Watson M."/>
            <person name="Adriaenssens E.M."/>
            <person name="Foster-Nyarko E."/>
            <person name="Jarju S."/>
            <person name="Secka A."/>
            <person name="Antonio M."/>
            <person name="Oren A."/>
            <person name="Chaudhuri R.R."/>
            <person name="La Ragione R."/>
            <person name="Hildebrand F."/>
            <person name="Pallen M.J."/>
        </authorList>
    </citation>
    <scope>NUCLEOTIDE SEQUENCE</scope>
    <source>
        <strain evidence="9">ChiGjej1B1-19959</strain>
    </source>
</reference>
<proteinExistence type="inferred from homology"/>
<keyword evidence="4 7" id="KW-0689">Ribosomal protein</keyword>
<dbReference type="InterPro" id="IPR020070">
    <property type="entry name" value="Ribosomal_bL9_N"/>
</dbReference>
<evidence type="ECO:0000313" key="10">
    <source>
        <dbReference type="Proteomes" id="UP000824071"/>
    </source>
</evidence>
<dbReference type="EMBL" id="DVMW01000026">
    <property type="protein sequence ID" value="HIU35674.1"/>
    <property type="molecule type" value="Genomic_DNA"/>
</dbReference>
<comment type="function">
    <text evidence="7">Binds to the 23S rRNA.</text>
</comment>
<dbReference type="InterPro" id="IPR036791">
    <property type="entry name" value="Ribosomal_bL9_C_sf"/>
</dbReference>
<dbReference type="SUPFAM" id="SSF55658">
    <property type="entry name" value="L9 N-domain-like"/>
    <property type="match status" value="1"/>
</dbReference>
<dbReference type="HAMAP" id="MF_00503">
    <property type="entry name" value="Ribosomal_bL9"/>
    <property type="match status" value="1"/>
</dbReference>
<dbReference type="GO" id="GO:1990904">
    <property type="term" value="C:ribonucleoprotein complex"/>
    <property type="evidence" value="ECO:0007669"/>
    <property type="project" value="UniProtKB-KW"/>
</dbReference>